<dbReference type="EMBL" id="MW862982">
    <property type="protein sequence ID" value="QWY81907.1"/>
    <property type="molecule type" value="Genomic_DNA"/>
</dbReference>
<evidence type="ECO:0000313" key="4">
    <source>
        <dbReference type="Proteomes" id="UP000693758"/>
    </source>
</evidence>
<evidence type="ECO:0000313" key="3">
    <source>
        <dbReference type="EMBL" id="QWY81907.1"/>
    </source>
</evidence>
<proteinExistence type="predicted"/>
<feature type="region of interest" description="Disordered" evidence="1">
    <location>
        <begin position="457"/>
        <end position="482"/>
    </location>
</feature>
<organism evidence="3 4">
    <name type="scientific">Arthrobacter phage Sicarius2</name>
    <dbReference type="NCBI Taxonomy" id="2836090"/>
    <lineage>
        <taxon>Viruses</taxon>
        <taxon>Duplodnaviria</taxon>
        <taxon>Heunggongvirae</taxon>
        <taxon>Uroviricota</taxon>
        <taxon>Caudoviricetes</taxon>
        <taxon>Berryhillviridae</taxon>
        <taxon>Sicariusvirus</taxon>
        <taxon>Sicariusvirus sicarius2</taxon>
    </lineage>
</organism>
<dbReference type="Gene3D" id="3.30.420.280">
    <property type="match status" value="1"/>
</dbReference>
<dbReference type="Pfam" id="PF04466">
    <property type="entry name" value="Terminase_3"/>
    <property type="match status" value="1"/>
</dbReference>
<gene>
    <name evidence="3" type="primary">2</name>
    <name evidence="3" type="ORF">SEA_SICARIUS2_2</name>
</gene>
<name>A0A8F3INV7_9CAUD</name>
<dbReference type="Proteomes" id="UP000693758">
    <property type="component" value="Segment"/>
</dbReference>
<protein>
    <submittedName>
        <fullName evidence="3">Terminase</fullName>
    </submittedName>
</protein>
<feature type="compositionally biased region" description="Polar residues" evidence="1">
    <location>
        <begin position="469"/>
        <end position="482"/>
    </location>
</feature>
<dbReference type="InterPro" id="IPR027417">
    <property type="entry name" value="P-loop_NTPase"/>
</dbReference>
<dbReference type="Gene3D" id="3.40.50.300">
    <property type="entry name" value="P-loop containing nucleotide triphosphate hydrolases"/>
    <property type="match status" value="1"/>
</dbReference>
<keyword evidence="4" id="KW-1185">Reference proteome</keyword>
<dbReference type="InterPro" id="IPR035412">
    <property type="entry name" value="Terminase_L_N"/>
</dbReference>
<evidence type="ECO:0000256" key="1">
    <source>
        <dbReference type="SAM" id="MobiDB-lite"/>
    </source>
</evidence>
<evidence type="ECO:0000259" key="2">
    <source>
        <dbReference type="Pfam" id="PF04466"/>
    </source>
</evidence>
<reference evidence="3" key="1">
    <citation type="submission" date="2021-04" db="EMBL/GenBank/DDBJ databases">
        <authorList>
            <person name="Black C."/>
            <person name="Barkhordar M.H."/>
            <person name="Chen C."/>
            <person name="Chin S.C."/>
            <person name="Fang R."/>
            <person name="Fontenot L.A."/>
            <person name="Fulinara C.P."/>
            <person name="Gaeta R."/>
            <person name="Hong M.-L.O."/>
            <person name="Jiang B.L."/>
            <person name="Kapinos A."/>
            <person name="Komaranchath M."/>
            <person name="Lan W.C."/>
            <person name="Mirjafari-Firoozabadi S.-A."/>
            <person name="Padua J.-W.P."/>
            <person name="Ramarapu R."/>
            <person name="Santana M.G."/>
            <person name="Shaffer R.D."/>
            <person name="Soumakis M."/>
            <person name="Torres N.C."/>
            <person name="Tseng A."/>
            <person name="Venkatesh S."/>
            <person name="Wang V."/>
            <person name="Yanovsky A.O."/>
            <person name="Nguyen M.A."/>
            <person name="Swift C.M."/>
            <person name="Mayet R.A."/>
            <person name="Chen A."/>
            <person name="Demo S."/>
            <person name="Tse V.Y."/>
            <person name="Garlena R.A."/>
            <person name="Russell D.A."/>
            <person name="Pope W.H."/>
            <person name="Jacobs-Sera D."/>
            <person name="Hatfull G.F."/>
            <person name="Reddi K."/>
            <person name="Moberg-Parker J."/>
            <person name="Freise A.C."/>
        </authorList>
    </citation>
    <scope>NUCLEOTIDE SEQUENCE</scope>
</reference>
<accession>A0A8F3INV7</accession>
<feature type="domain" description="Phage terminase large subunit N-terminal" evidence="2">
    <location>
        <begin position="28"/>
        <end position="236"/>
    </location>
</feature>
<sequence length="482" mass="54648">MTLVHYKYEPHEGPQWQAHHVFVDELLYGGAAGGGKSRFARAAAVLDCLQFPGMRAIIFRRTFPDLERSVIEELKKEIPKELARYNAREHAFRFINGSVLELGHLQRTADLDKYQGAEYQLIVFEEATHFTYKMYDYMRSRVRAGGDVAALFKAAGRRPRMILTANPGGVGHHWVKKTFIDPAPPYKVWRDKPSKNEPNPPTRCFIPAKSSDNPSLDEGYINKLNAMSENLRKAYRDGDWNVLEGVRFPDFSRSIHVIRPEELPISHVGHPRAIGIDYGSSAPFAAIWGAKLSDNLIVVYRELYKAGLTPQQQAQMIKDAEAPDERRPERPISLALDPSMWARSVNQPGVPLSKDPNIPPVGSIAHAYRQVFGSSVRKARNDRIGGWALLDEQIRVRDDGWPRLLIYDTCTELIRTLEALPRDEKNPEDVDTHAEDHAPDALRYLAQELVGKPMVTKTGGHERERQRRANMTTTAALQESRF</sequence>